<dbReference type="EMBL" id="GL349485">
    <property type="protein sequence ID" value="KNC54002.1"/>
    <property type="molecule type" value="Genomic_DNA"/>
</dbReference>
<dbReference type="Proteomes" id="UP000054408">
    <property type="component" value="Unassembled WGS sequence"/>
</dbReference>
<dbReference type="PANTHER" id="PTHR12984">
    <property type="entry name" value="SCY1-RELATED S/T PROTEIN KINASE-LIKE"/>
    <property type="match status" value="1"/>
</dbReference>
<dbReference type="SUPFAM" id="SSF48371">
    <property type="entry name" value="ARM repeat"/>
    <property type="match status" value="1"/>
</dbReference>
<feature type="compositionally biased region" description="Polar residues" evidence="1">
    <location>
        <begin position="1160"/>
        <end position="1170"/>
    </location>
</feature>
<dbReference type="GO" id="GO:0004672">
    <property type="term" value="F:protein kinase activity"/>
    <property type="evidence" value="ECO:0007669"/>
    <property type="project" value="InterPro"/>
</dbReference>
<dbReference type="RefSeq" id="XP_013754018.1">
    <property type="nucleotide sequence ID" value="XM_013898564.1"/>
</dbReference>
<evidence type="ECO:0000256" key="1">
    <source>
        <dbReference type="SAM" id="MobiDB-lite"/>
    </source>
</evidence>
<sequence length="1296" mass="136483">MGNTGSRPAGTGPQTAAASSSATTTLATTGASAAGGGRQRPGRRPLELGQVEVARNGLWRAVGGRLGGESATLFKYSLDSDGDAGGNGVAAAVQRRAVRNAAKRAKQLRHPGLVAANDVVLSNDMLVIATEHMIPLESVLAAGKLHWQEAQEGLVALADALHFLHATARLVHNNVSPATVFVSAASHAFVLVGLEFVVSPKTLQTTPFLEQTRSVRDPRARAPEDDIAANPVHNHDATLFARDAFGLGAVVRALIAAFPNTEFGNALAKIEHALRAPEPRSRPTMAMLPLRPGLSPTASPHHAPLVFLAHGAREFATLDAAAKAEFVALVPSIVEPLPASVILSRVAPLLLQPMLFVEPLTHSLIEFLFGSGPRSLASLLGDSAAFERVMLPFFAKGFDLPLRAVRLPLLRSLALAVDRLSEHGVAVLDLPLHLPRGLRDSDDAIVIASADAAVAVLLRSNGTQPWLASTFATLCHRTGNAFNDMLTALRLRIRDPDELVRVAAVTHLWSASEAVLGTVKAVEKSALLLELLLDPRAAVRDAADAALQQLRASALAPNAPRHALSAFSLDLLLAPLKRSMRQRGMSRWIRSSHLVGAVPETLPAESAALVEPVVVHPVDTEAVDTEAVDTELVGAELVDTELVDAELVNTELVDAELVDAELVDVEPIDVEPVIAEPVDIEPVVVTPPRRPAPAIAGGFFADMEPEFKAATLVRPKPELSAALRVEPNSDDGSAGWGSEESGDSEVLRGVTRSPESRATPPPTALHSTELPTGMVDHVVPVADDELEPSVGHVALLPETASNDWAGGWGEGGDDEIDIEIDVDNDVDNLGVLAETASGESAGSCRDDNDNNVAIEADADGARALAAAPDAEPEPADGDESEWAGGWGDDSDDEIETETEIDDGADDAVRPATASGEWVDGWGEGGDDEIETETEIDDGADDAVRPATASGEWVDGWGEGGDDEIETETEIDNDGADDTALSESEPASHHHDAALPATTSGEWVGDWGDNSDDEIEIDIEIDDDGADDTTLPESEPTAPHQDDATLPESEPASHHHDAALPATTSGEWVGDWGDNSDDEIEIDIEIDVDGADDTTLPESEPTAPHQDDVTLPKSEPTAPHQDNATLPTTATGESAGGWGDDTSEAETDTLSSSPPALASNFDISSLASPSELTGAHVPARRRTPHRTRLGAVRVSSPAAATAFNDFAELAPPPEPTLDTQAANGLRRDLDRPRKKRKKRSTAALQAAQERRALRAQLEMLQNIELASANSPSRMAAVRDKAKAGVKKLFGSFKASSG</sequence>
<dbReference type="InterPro" id="IPR000719">
    <property type="entry name" value="Prot_kinase_dom"/>
</dbReference>
<dbReference type="Gene3D" id="1.10.510.10">
    <property type="entry name" value="Transferase(Phosphotransferase) domain 1"/>
    <property type="match status" value="1"/>
</dbReference>
<dbReference type="STRING" id="461836.A0A0L0DNV2"/>
<dbReference type="OMA" id="EWVDGWG"/>
<keyword evidence="4" id="KW-1185">Reference proteome</keyword>
<dbReference type="GeneID" id="25568073"/>
<feature type="compositionally biased region" description="Acidic residues" evidence="1">
    <location>
        <begin position="959"/>
        <end position="976"/>
    </location>
</feature>
<feature type="domain" description="Protein kinase" evidence="2">
    <location>
        <begin position="48"/>
        <end position="355"/>
    </location>
</feature>
<feature type="compositionally biased region" description="Acidic residues" evidence="1">
    <location>
        <begin position="1008"/>
        <end position="1026"/>
    </location>
</feature>
<feature type="compositionally biased region" description="Low complexity" evidence="1">
    <location>
        <begin position="8"/>
        <end position="32"/>
    </location>
</feature>
<feature type="compositionally biased region" description="Acidic residues" evidence="1">
    <location>
        <begin position="870"/>
        <end position="881"/>
    </location>
</feature>
<dbReference type="PROSITE" id="PS50011">
    <property type="entry name" value="PROTEIN_KINASE_DOM"/>
    <property type="match status" value="1"/>
</dbReference>
<dbReference type="GO" id="GO:0005524">
    <property type="term" value="F:ATP binding"/>
    <property type="evidence" value="ECO:0007669"/>
    <property type="project" value="InterPro"/>
</dbReference>
<dbReference type="eggNOG" id="KOG1243">
    <property type="taxonomic scope" value="Eukaryota"/>
</dbReference>
<feature type="compositionally biased region" description="Acidic residues" evidence="1">
    <location>
        <begin position="924"/>
        <end position="940"/>
    </location>
</feature>
<feature type="region of interest" description="Disordered" evidence="1">
    <location>
        <begin position="723"/>
        <end position="772"/>
    </location>
</feature>
<proteinExistence type="predicted"/>
<name>A0A0L0DNV2_THETB</name>
<gene>
    <name evidence="3" type="ORF">AMSG_09654</name>
</gene>
<feature type="region of interest" description="Disordered" evidence="1">
    <location>
        <begin position="865"/>
        <end position="1193"/>
    </location>
</feature>
<evidence type="ECO:0000259" key="2">
    <source>
        <dbReference type="PROSITE" id="PS50011"/>
    </source>
</evidence>
<evidence type="ECO:0000313" key="3">
    <source>
        <dbReference type="EMBL" id="KNC54002.1"/>
    </source>
</evidence>
<dbReference type="InterPro" id="IPR051177">
    <property type="entry name" value="CIK-Related_Protein"/>
</dbReference>
<dbReference type="SUPFAM" id="SSF56112">
    <property type="entry name" value="Protein kinase-like (PK-like)"/>
    <property type="match status" value="1"/>
</dbReference>
<feature type="compositionally biased region" description="Polar residues" evidence="1">
    <location>
        <begin position="1119"/>
        <end position="1131"/>
    </location>
</feature>
<dbReference type="InterPro" id="IPR011989">
    <property type="entry name" value="ARM-like"/>
</dbReference>
<feature type="compositionally biased region" description="Basic residues" evidence="1">
    <location>
        <begin position="1177"/>
        <end position="1187"/>
    </location>
</feature>
<dbReference type="Gene3D" id="3.30.200.20">
    <property type="entry name" value="Phosphorylase Kinase, domain 1"/>
    <property type="match status" value="1"/>
</dbReference>
<dbReference type="InterPro" id="IPR016024">
    <property type="entry name" value="ARM-type_fold"/>
</dbReference>
<evidence type="ECO:0000313" key="4">
    <source>
        <dbReference type="Proteomes" id="UP000054408"/>
    </source>
</evidence>
<accession>A0A0L0DNV2</accession>
<feature type="region of interest" description="Disordered" evidence="1">
    <location>
        <begin position="1"/>
        <end position="46"/>
    </location>
</feature>
<dbReference type="InterPro" id="IPR011009">
    <property type="entry name" value="Kinase-like_dom_sf"/>
</dbReference>
<dbReference type="PANTHER" id="PTHR12984:SF15">
    <property type="entry name" value="PROTEIN-ASSOCIATING WITH THE CARBOXYL-TERMINAL DOMAIN OF EZRIN"/>
    <property type="match status" value="1"/>
</dbReference>
<feature type="compositionally biased region" description="Acidic residues" evidence="1">
    <location>
        <begin position="888"/>
        <end position="905"/>
    </location>
</feature>
<protein>
    <submittedName>
        <fullName evidence="3">SCY1 protein kinase</fullName>
    </submittedName>
</protein>
<dbReference type="OrthoDB" id="9942861at2759"/>
<dbReference type="Gene3D" id="1.25.10.10">
    <property type="entry name" value="Leucine-rich Repeat Variant"/>
    <property type="match status" value="1"/>
</dbReference>
<feature type="compositionally biased region" description="Acidic residues" evidence="1">
    <location>
        <begin position="1073"/>
        <end position="1091"/>
    </location>
</feature>
<keyword evidence="3" id="KW-0808">Transferase</keyword>
<feature type="region of interest" description="Disordered" evidence="1">
    <location>
        <begin position="1207"/>
        <end position="1244"/>
    </location>
</feature>
<keyword evidence="3" id="KW-0418">Kinase</keyword>
<organism evidence="3 4">
    <name type="scientific">Thecamonas trahens ATCC 50062</name>
    <dbReference type="NCBI Taxonomy" id="461836"/>
    <lineage>
        <taxon>Eukaryota</taxon>
        <taxon>Apusozoa</taxon>
        <taxon>Apusomonadida</taxon>
        <taxon>Apusomonadidae</taxon>
        <taxon>Thecamonas</taxon>
    </lineage>
</organism>
<reference evidence="3 4" key="1">
    <citation type="submission" date="2010-05" db="EMBL/GenBank/DDBJ databases">
        <title>The Genome Sequence of Thecamonas trahens ATCC 50062.</title>
        <authorList>
            <consortium name="The Broad Institute Genome Sequencing Platform"/>
            <person name="Russ C."/>
            <person name="Cuomo C."/>
            <person name="Shea T."/>
            <person name="Young S.K."/>
            <person name="Zeng Q."/>
            <person name="Koehrsen M."/>
            <person name="Haas B."/>
            <person name="Borodovsky M."/>
            <person name="Guigo R."/>
            <person name="Alvarado L."/>
            <person name="Berlin A."/>
            <person name="Bochicchio J."/>
            <person name="Borenstein D."/>
            <person name="Chapman S."/>
            <person name="Chen Z."/>
            <person name="Freedman E."/>
            <person name="Gellesch M."/>
            <person name="Goldberg J."/>
            <person name="Griggs A."/>
            <person name="Gujja S."/>
            <person name="Heilman E."/>
            <person name="Heiman D."/>
            <person name="Hepburn T."/>
            <person name="Howarth C."/>
            <person name="Jen D."/>
            <person name="Larson L."/>
            <person name="Mehta T."/>
            <person name="Park D."/>
            <person name="Pearson M."/>
            <person name="Roberts A."/>
            <person name="Saif S."/>
            <person name="Shenoy N."/>
            <person name="Sisk P."/>
            <person name="Stolte C."/>
            <person name="Sykes S."/>
            <person name="Thomson T."/>
            <person name="Walk T."/>
            <person name="White J."/>
            <person name="Yandava C."/>
            <person name="Burger G."/>
            <person name="Gray M.W."/>
            <person name="Holland P.W.H."/>
            <person name="King N."/>
            <person name="Lang F.B.F."/>
            <person name="Roger A.J."/>
            <person name="Ruiz-Trillo I."/>
            <person name="Lander E."/>
            <person name="Nusbaum C."/>
        </authorList>
    </citation>
    <scope>NUCLEOTIDE SEQUENCE [LARGE SCALE GENOMIC DNA]</scope>
    <source>
        <strain evidence="3 4">ATCC 50062</strain>
    </source>
</reference>